<name>Q2T4J1_BURTA</name>
<dbReference type="KEGG" id="bte:BTH_II1714"/>
<evidence type="ECO:0000313" key="3">
    <source>
        <dbReference type="Proteomes" id="UP000001930"/>
    </source>
</evidence>
<dbReference type="EMBL" id="CP000085">
    <property type="protein sequence ID" value="ABC35559.1"/>
    <property type="molecule type" value="Genomic_DNA"/>
</dbReference>
<dbReference type="Pfam" id="PF04248">
    <property type="entry name" value="NTP_transf_9"/>
    <property type="match status" value="1"/>
</dbReference>
<dbReference type="PANTHER" id="PTHR34310:SF9">
    <property type="entry name" value="BLR5716 PROTEIN"/>
    <property type="match status" value="1"/>
</dbReference>
<keyword evidence="3" id="KW-1185">Reference proteome</keyword>
<dbReference type="Proteomes" id="UP000001930">
    <property type="component" value="Chromosome II"/>
</dbReference>
<gene>
    <name evidence="2" type="ordered locus">BTH_II1714</name>
</gene>
<feature type="domain" description="DUF427" evidence="1">
    <location>
        <begin position="113"/>
        <end position="205"/>
    </location>
</feature>
<dbReference type="Gene3D" id="2.170.150.40">
    <property type="entry name" value="Domain of unknown function (DUF427)"/>
    <property type="match status" value="1"/>
</dbReference>
<dbReference type="InterPro" id="IPR007361">
    <property type="entry name" value="DUF427"/>
</dbReference>
<organism evidence="2 3">
    <name type="scientific">Burkholderia thailandensis (strain ATCC 700388 / DSM 13276 / CCUG 48851 / CIP 106301 / E264)</name>
    <dbReference type="NCBI Taxonomy" id="271848"/>
    <lineage>
        <taxon>Bacteria</taxon>
        <taxon>Pseudomonadati</taxon>
        <taxon>Pseudomonadota</taxon>
        <taxon>Betaproteobacteria</taxon>
        <taxon>Burkholderiales</taxon>
        <taxon>Burkholderiaceae</taxon>
        <taxon>Burkholderia</taxon>
        <taxon>pseudomallei group</taxon>
    </lineage>
</organism>
<sequence length="213" mass="23930">MVYVKGDAHRQRRISLSRAGAESARTRRWPTHARRFRLPNFLQLTAFATGIVRSLELQNSRLARRLRRRRGVRCRRHPTCFATGGAFMTQSSHTVKIPGPDHPITIEATGERVVVKAAGQTLADTRDALTLREASYPPVQYVPRKDVDLAQLERTTHESHCPYKGDASYYSIKGAGARGVNAIWSYETPHDALKRIAGHLAFYPDRVDSITIG</sequence>
<proteinExistence type="predicted"/>
<dbReference type="InterPro" id="IPR038694">
    <property type="entry name" value="DUF427_sf"/>
</dbReference>
<dbReference type="HOGENOM" id="CLU_1292416_0_0_4"/>
<reference evidence="2 3" key="1">
    <citation type="journal article" date="2005" name="BMC Genomics">
        <title>Bacterial genome adaptation to niches: divergence of the potential virulence genes in three Burkholderia species of different survival strategies.</title>
        <authorList>
            <person name="Kim H.S."/>
            <person name="Schell M.A."/>
            <person name="Yu Y."/>
            <person name="Ulrich R.L."/>
            <person name="Sarria S.H."/>
            <person name="Nierman W.C."/>
            <person name="DeShazer D."/>
        </authorList>
    </citation>
    <scope>NUCLEOTIDE SEQUENCE [LARGE SCALE GENOMIC DNA]</scope>
    <source>
        <strain evidence="3">ATCC 700388 / DSM 13276 / CCUG 48851 / CIP 106301 / E264</strain>
    </source>
</reference>
<evidence type="ECO:0000313" key="2">
    <source>
        <dbReference type="EMBL" id="ABC35559.1"/>
    </source>
</evidence>
<accession>Q2T4J1</accession>
<dbReference type="AlphaFoldDB" id="Q2T4J1"/>
<evidence type="ECO:0000259" key="1">
    <source>
        <dbReference type="Pfam" id="PF04248"/>
    </source>
</evidence>
<protein>
    <recommendedName>
        <fullName evidence="1">DUF427 domain-containing protein</fullName>
    </recommendedName>
</protein>
<dbReference type="PANTHER" id="PTHR34310">
    <property type="entry name" value="DUF427 DOMAIN PROTEIN (AFU_ORTHOLOGUE AFUA_3G02220)"/>
    <property type="match status" value="1"/>
</dbReference>